<dbReference type="GO" id="GO:0046872">
    <property type="term" value="F:metal ion binding"/>
    <property type="evidence" value="ECO:0007669"/>
    <property type="project" value="UniProtKB-KW"/>
</dbReference>
<feature type="region of interest" description="Disordered" evidence="12">
    <location>
        <begin position="1"/>
        <end position="51"/>
    </location>
</feature>
<dbReference type="FunFam" id="1.10.3210.10:FF:000012">
    <property type="entry name" value="HD domain containing 3"/>
    <property type="match status" value="1"/>
</dbReference>
<evidence type="ECO:0000259" key="13">
    <source>
        <dbReference type="PROSITE" id="PS51831"/>
    </source>
</evidence>
<keyword evidence="3" id="KW-0378">Hydrolase</keyword>
<reference evidence="14" key="1">
    <citation type="journal article" date="2013" name="Genetics">
        <title>The draft genome and transcriptome of Panagrellus redivivus are shaped by the harsh demands of a free-living lifestyle.</title>
        <authorList>
            <person name="Srinivasan J."/>
            <person name="Dillman A.R."/>
            <person name="Macchietto M.G."/>
            <person name="Heikkinen L."/>
            <person name="Lakso M."/>
            <person name="Fracchia K.M."/>
            <person name="Antoshechkin I."/>
            <person name="Mortazavi A."/>
            <person name="Wong G."/>
            <person name="Sternberg P.W."/>
        </authorList>
    </citation>
    <scope>NUCLEOTIDE SEQUENCE [LARGE SCALE GENOMIC DNA]</scope>
    <source>
        <strain evidence="14">MT8872</strain>
    </source>
</reference>
<proteinExistence type="inferred from homology"/>
<dbReference type="Gene3D" id="1.10.3210.10">
    <property type="entry name" value="Hypothetical protein af1432"/>
    <property type="match status" value="1"/>
</dbReference>
<dbReference type="AlphaFoldDB" id="A0A7E4VTP5"/>
<dbReference type="EC" id="3.1.7.2" evidence="5"/>
<evidence type="ECO:0000256" key="11">
    <source>
        <dbReference type="ARBA" id="ARBA00047968"/>
    </source>
</evidence>
<comment type="function">
    <text evidence="6">ppGpp hydrolyzing enzyme involved in starvation response.</text>
</comment>
<dbReference type="PANTHER" id="PTHR46246:SF1">
    <property type="entry name" value="GUANOSINE-3',5'-BIS(DIPHOSPHATE) 3'-PYROPHOSPHOHYDROLASE MESH1"/>
    <property type="match status" value="1"/>
</dbReference>
<evidence type="ECO:0000256" key="7">
    <source>
        <dbReference type="ARBA" id="ARBA00038354"/>
    </source>
</evidence>
<accession>A0A7E4VTP5</accession>
<keyword evidence="14" id="KW-1185">Reference proteome</keyword>
<dbReference type="SUPFAM" id="SSF109604">
    <property type="entry name" value="HD-domain/PDEase-like"/>
    <property type="match status" value="1"/>
</dbReference>
<dbReference type="InterPro" id="IPR003607">
    <property type="entry name" value="HD/PDEase_dom"/>
</dbReference>
<feature type="compositionally biased region" description="Basic and acidic residues" evidence="12">
    <location>
        <begin position="32"/>
        <end position="43"/>
    </location>
</feature>
<evidence type="ECO:0000313" key="15">
    <source>
        <dbReference type="WBParaSite" id="Pan_g3233.t1"/>
    </source>
</evidence>
<feature type="domain" description="HD" evidence="13">
    <location>
        <begin position="81"/>
        <end position="176"/>
    </location>
</feature>
<evidence type="ECO:0000256" key="9">
    <source>
        <dbReference type="ARBA" id="ARBA00041464"/>
    </source>
</evidence>
<dbReference type="InterPro" id="IPR006674">
    <property type="entry name" value="HD_domain"/>
</dbReference>
<dbReference type="Pfam" id="PF13328">
    <property type="entry name" value="HD_4"/>
    <property type="match status" value="1"/>
</dbReference>
<comment type="catalytic activity">
    <reaction evidence="11">
        <text>guanosine 3',5'-bis(diphosphate) + H2O = GDP + diphosphate + H(+)</text>
        <dbReference type="Rhea" id="RHEA:14253"/>
        <dbReference type="ChEBI" id="CHEBI:15377"/>
        <dbReference type="ChEBI" id="CHEBI:15378"/>
        <dbReference type="ChEBI" id="CHEBI:33019"/>
        <dbReference type="ChEBI" id="CHEBI:58189"/>
        <dbReference type="ChEBI" id="CHEBI:77828"/>
        <dbReference type="EC" id="3.1.7.2"/>
    </reaction>
</comment>
<dbReference type="CDD" id="cd00077">
    <property type="entry name" value="HDc"/>
    <property type="match status" value="1"/>
</dbReference>
<dbReference type="PROSITE" id="PS51831">
    <property type="entry name" value="HD"/>
    <property type="match status" value="1"/>
</dbReference>
<evidence type="ECO:0000313" key="14">
    <source>
        <dbReference type="Proteomes" id="UP000492821"/>
    </source>
</evidence>
<evidence type="ECO:0000256" key="1">
    <source>
        <dbReference type="ARBA" id="ARBA00001936"/>
    </source>
</evidence>
<evidence type="ECO:0000256" key="12">
    <source>
        <dbReference type="SAM" id="MobiDB-lite"/>
    </source>
</evidence>
<reference evidence="15" key="2">
    <citation type="submission" date="2020-10" db="UniProtKB">
        <authorList>
            <consortium name="WormBaseParasite"/>
        </authorList>
    </citation>
    <scope>IDENTIFICATION</scope>
</reference>
<sequence>MSTPGAPSGPPPSYEETVGSGSGSADLYPRLPETKKEEKDPKKNGPINDDASGIELIVKATDFAARRHRMQRRKDPHQTPYINHPVGVAYILTNEAKITDPIILAAAILHDTVEDTKTTHEELLEVFGKEVATIVAECTDDKSQPTAVRKQAQIDNGASHSRHAKIVHLADKLYNLRDLERVAPIGWDRKRIREYANWSRKVLEQLTGAHPGLEQSVAEVIDRLLIKYA</sequence>
<dbReference type="WBParaSite" id="Pan_g3233.t1">
    <property type="protein sequence ID" value="Pan_g3233.t1"/>
    <property type="gene ID" value="Pan_g3233"/>
</dbReference>
<comment type="cofactor">
    <cofactor evidence="1">
        <name>Mn(2+)</name>
        <dbReference type="ChEBI" id="CHEBI:29035"/>
    </cofactor>
</comment>
<dbReference type="SMART" id="SM00471">
    <property type="entry name" value="HDc"/>
    <property type="match status" value="1"/>
</dbReference>
<evidence type="ECO:0000256" key="2">
    <source>
        <dbReference type="ARBA" id="ARBA00022723"/>
    </source>
</evidence>
<evidence type="ECO:0000256" key="6">
    <source>
        <dbReference type="ARBA" id="ARBA00037781"/>
    </source>
</evidence>
<evidence type="ECO:0000256" key="3">
    <source>
        <dbReference type="ARBA" id="ARBA00022801"/>
    </source>
</evidence>
<keyword evidence="4" id="KW-0464">Manganese</keyword>
<name>A0A7E4VTP5_PANRE</name>
<organism evidence="14 15">
    <name type="scientific">Panagrellus redivivus</name>
    <name type="common">Microworm</name>
    <dbReference type="NCBI Taxonomy" id="6233"/>
    <lineage>
        <taxon>Eukaryota</taxon>
        <taxon>Metazoa</taxon>
        <taxon>Ecdysozoa</taxon>
        <taxon>Nematoda</taxon>
        <taxon>Chromadorea</taxon>
        <taxon>Rhabditida</taxon>
        <taxon>Tylenchina</taxon>
        <taxon>Panagrolaimomorpha</taxon>
        <taxon>Panagrolaimoidea</taxon>
        <taxon>Panagrolaimidae</taxon>
        <taxon>Panagrellus</taxon>
    </lineage>
</organism>
<evidence type="ECO:0000256" key="5">
    <source>
        <dbReference type="ARBA" id="ARBA00024387"/>
    </source>
</evidence>
<comment type="similarity">
    <text evidence="7">Belongs to the MESH1 family.</text>
</comment>
<evidence type="ECO:0000256" key="10">
    <source>
        <dbReference type="ARBA" id="ARBA00041770"/>
    </source>
</evidence>
<dbReference type="InterPro" id="IPR052194">
    <property type="entry name" value="MESH1"/>
</dbReference>
<dbReference type="GO" id="GO:0008893">
    <property type="term" value="F:guanosine-3',5'-bis(diphosphate) 3'-diphosphatase activity"/>
    <property type="evidence" value="ECO:0007669"/>
    <property type="project" value="UniProtKB-EC"/>
</dbReference>
<evidence type="ECO:0000256" key="8">
    <source>
        <dbReference type="ARBA" id="ARBA00040793"/>
    </source>
</evidence>
<dbReference type="PANTHER" id="PTHR46246">
    <property type="entry name" value="GUANOSINE-3',5'-BIS(DIPHOSPHATE) 3'-PYROPHOSPHOHYDROLASE MESH1"/>
    <property type="match status" value="1"/>
</dbReference>
<protein>
    <recommendedName>
        <fullName evidence="8">Guanosine-3',5'-bis(diphosphate) 3'-pyrophosphohydrolase MESH1</fullName>
        <ecNumber evidence="5">3.1.7.2</ecNumber>
    </recommendedName>
    <alternativeName>
        <fullName evidence="9">Metazoan SpoT homolog 1</fullName>
    </alternativeName>
    <alternativeName>
        <fullName evidence="10">Penta-phosphate guanosine-3'-pyrophosphohydrolase</fullName>
    </alternativeName>
</protein>
<dbReference type="Proteomes" id="UP000492821">
    <property type="component" value="Unassembled WGS sequence"/>
</dbReference>
<keyword evidence="2" id="KW-0479">Metal-binding</keyword>
<evidence type="ECO:0000256" key="4">
    <source>
        <dbReference type="ARBA" id="ARBA00023211"/>
    </source>
</evidence>